<gene>
    <name evidence="1" type="ORF">I545_6914</name>
</gene>
<dbReference type="EMBL" id="JAOA01000040">
    <property type="protein sequence ID" value="ETZ96647.1"/>
    <property type="molecule type" value="Genomic_DNA"/>
</dbReference>
<sequence length="46" mass="5056">MLTAWMDAAVVDENDPVATDPHLDLVQQGPRTALLPEFLVDIAPLR</sequence>
<evidence type="ECO:0000313" key="1">
    <source>
        <dbReference type="EMBL" id="ETZ96647.1"/>
    </source>
</evidence>
<organism evidence="1 2">
    <name type="scientific">Mycobacterium kansasii 662</name>
    <dbReference type="NCBI Taxonomy" id="1299326"/>
    <lineage>
        <taxon>Bacteria</taxon>
        <taxon>Bacillati</taxon>
        <taxon>Actinomycetota</taxon>
        <taxon>Actinomycetes</taxon>
        <taxon>Mycobacteriales</taxon>
        <taxon>Mycobacteriaceae</taxon>
        <taxon>Mycobacterium</taxon>
    </lineage>
</organism>
<comment type="caution">
    <text evidence="1">The sequence shown here is derived from an EMBL/GenBank/DDBJ whole genome shotgun (WGS) entry which is preliminary data.</text>
</comment>
<dbReference type="AlphaFoldDB" id="X7XQU4"/>
<name>X7XQU4_MYCKA</name>
<dbReference type="PATRIC" id="fig|1299326.3.peg.6634"/>
<reference evidence="1 2" key="1">
    <citation type="submission" date="2013-12" db="EMBL/GenBank/DDBJ databases">
        <authorList>
            <person name="Brown-Elliot B."/>
            <person name="Wallace R."/>
            <person name="Lenaerts A."/>
            <person name="Ordway D."/>
            <person name="DeGroote M.A."/>
            <person name="Parker T."/>
            <person name="Sizemore C."/>
            <person name="Tallon L.J."/>
            <person name="Sadzewicz L.K."/>
            <person name="Sengamalay N."/>
            <person name="Fraser C.M."/>
            <person name="Hine E."/>
            <person name="Shefchek K.A."/>
            <person name="Das S.P."/>
            <person name="Tettelin H."/>
        </authorList>
    </citation>
    <scope>NUCLEOTIDE SEQUENCE [LARGE SCALE GENOMIC DNA]</scope>
    <source>
        <strain evidence="1 2">662</strain>
    </source>
</reference>
<evidence type="ECO:0000313" key="2">
    <source>
        <dbReference type="Proteomes" id="UP000020561"/>
    </source>
</evidence>
<dbReference type="Proteomes" id="UP000020561">
    <property type="component" value="Unassembled WGS sequence"/>
</dbReference>
<protein>
    <submittedName>
        <fullName evidence="1">Uncharacterized protein</fullName>
    </submittedName>
</protein>
<accession>X7XQU4</accession>
<proteinExistence type="predicted"/>